<gene>
    <name evidence="1" type="ORF">MAR_013072</name>
</gene>
<evidence type="ECO:0000313" key="1">
    <source>
        <dbReference type="EMBL" id="WAR27368.1"/>
    </source>
</evidence>
<protein>
    <submittedName>
        <fullName evidence="1">DHR12-like protein</fullName>
    </submittedName>
</protein>
<name>A0ABY7G2K8_MYAAR</name>
<dbReference type="EMBL" id="CP111026">
    <property type="protein sequence ID" value="WAR27368.1"/>
    <property type="molecule type" value="Genomic_DNA"/>
</dbReference>
<accession>A0ABY7G2K8</accession>
<dbReference type="Proteomes" id="UP001164746">
    <property type="component" value="Chromosome 15"/>
</dbReference>
<dbReference type="InterPro" id="IPR052992">
    <property type="entry name" value="SDR_member_12"/>
</dbReference>
<dbReference type="PANTHER" id="PTHR44656:SF7">
    <property type="entry name" value="DEHYDROGENASE_REDUCTASE SDR FAMILY MEMBER 12"/>
    <property type="match status" value="1"/>
</dbReference>
<dbReference type="Gene3D" id="3.40.50.720">
    <property type="entry name" value="NAD(P)-binding Rossmann-like Domain"/>
    <property type="match status" value="1"/>
</dbReference>
<evidence type="ECO:0000313" key="2">
    <source>
        <dbReference type="Proteomes" id="UP001164746"/>
    </source>
</evidence>
<dbReference type="Pfam" id="PF00106">
    <property type="entry name" value="adh_short"/>
    <property type="match status" value="1"/>
</dbReference>
<reference evidence="1" key="1">
    <citation type="submission" date="2022-11" db="EMBL/GenBank/DDBJ databases">
        <title>Centuries of genome instability and evolution in soft-shell clam transmissible cancer (bioRxiv).</title>
        <authorList>
            <person name="Hart S.F.M."/>
            <person name="Yonemitsu M.A."/>
            <person name="Giersch R.M."/>
            <person name="Beal B.F."/>
            <person name="Arriagada G."/>
            <person name="Davis B.W."/>
            <person name="Ostrander E.A."/>
            <person name="Goff S.P."/>
            <person name="Metzger M.J."/>
        </authorList>
    </citation>
    <scope>NUCLEOTIDE SEQUENCE</scope>
    <source>
        <strain evidence="1">MELC-2E11</strain>
        <tissue evidence="1">Siphon/mantle</tissue>
    </source>
</reference>
<dbReference type="InterPro" id="IPR036291">
    <property type="entry name" value="NAD(P)-bd_dom_sf"/>
</dbReference>
<proteinExistence type="predicted"/>
<dbReference type="PANTHER" id="PTHR44656">
    <property type="entry name" value="DEHYDROGENASE/REDUCTASE SDR FAMILY MEMBER 12"/>
    <property type="match status" value="1"/>
</dbReference>
<keyword evidence="2" id="KW-1185">Reference proteome</keyword>
<organism evidence="1 2">
    <name type="scientific">Mya arenaria</name>
    <name type="common">Soft-shell clam</name>
    <dbReference type="NCBI Taxonomy" id="6604"/>
    <lineage>
        <taxon>Eukaryota</taxon>
        <taxon>Metazoa</taxon>
        <taxon>Spiralia</taxon>
        <taxon>Lophotrochozoa</taxon>
        <taxon>Mollusca</taxon>
        <taxon>Bivalvia</taxon>
        <taxon>Autobranchia</taxon>
        <taxon>Heteroconchia</taxon>
        <taxon>Euheterodonta</taxon>
        <taxon>Imparidentia</taxon>
        <taxon>Neoheterodontei</taxon>
        <taxon>Myida</taxon>
        <taxon>Myoidea</taxon>
        <taxon>Myidae</taxon>
        <taxon>Mya</taxon>
    </lineage>
</organism>
<dbReference type="InterPro" id="IPR002347">
    <property type="entry name" value="SDR_fam"/>
</dbReference>
<dbReference type="SUPFAM" id="SSF51735">
    <property type="entry name" value="NAD(P)-binding Rossmann-fold domains"/>
    <property type="match status" value="1"/>
</dbReference>
<sequence length="197" mass="22142">MTYVWGAHCVGGTVHLVCRNQERGEAAKTEITETTGNQNVFMHQLDTSRPAEVYSFVKRFESSGQSLDVLINNAGCMVNTRELTEEGLEKNFATNTLGGMLTQSLNTDDLQFERMRKFDGTVAYAQNKRQQIVMCEQYAKQFPNVHFSTMHPGWADTPDRKAVSTHLPLAFTKSTIQQDTKLIDSVEEIAAKFKPAE</sequence>